<name>D4P7L7_9CAUD</name>
<gene>
    <name evidence="1" type="ORF">Pepy6gene106</name>
</gene>
<dbReference type="RefSeq" id="YP_009017720.1">
    <property type="nucleotide sequence ID" value="NC_023735.1"/>
</dbReference>
<reference evidence="1 2" key="1">
    <citation type="journal article" date="2011" name="Appl. Environ. Microbiol.">
        <title>Genomic and functional analyses of Rhodococcus equi phages ReqiPepy6, ReqiPoco6, ReqiPine5, and ReqiDocB7.</title>
        <authorList>
            <person name="Summer E.J."/>
            <person name="Liu M."/>
            <person name="Gill J.J."/>
            <person name="Grant M."/>
            <person name="Chan-Cortes T.N."/>
            <person name="Ferguson L."/>
            <person name="Janes C."/>
            <person name="Lange K."/>
            <person name="Bertoli M."/>
            <person name="Moore C."/>
            <person name="Orchard R.C."/>
            <person name="Cohen N."/>
            <person name="Young R."/>
        </authorList>
    </citation>
    <scope>NUCLEOTIDE SEQUENCE [LARGE SCALE GENOMIC DNA]</scope>
</reference>
<dbReference type="EMBL" id="GU580941">
    <property type="protein sequence ID" value="ADD80997.1"/>
    <property type="molecule type" value="Genomic_DNA"/>
</dbReference>
<evidence type="ECO:0000313" key="1">
    <source>
        <dbReference type="EMBL" id="ADD80997.1"/>
    </source>
</evidence>
<accession>D4P7L7</accession>
<sequence length="904" mass="98322">MLIDEDDYLAHYGILRRSGRYPWGSGGTPEQNHRSFYGMIEAMRAEGMSDAEIAKGFGISTRDYLALKSIAGNEIKAANRARAEILRATGMSNKAIAEEMGLAGESSVRSLLAPGAAMRADQNQAVADLLKDQIKDGGYLDIGAGNELYVGMSRTQFDTVIAGLRNEGYVVHPVQVDQVGTNTKTLIKVLAPEGTEYKDIVTSPEDIKSIAVKLKDGEIEHIRPPEMLDSKRVKVVYAEDGGTEADGTMYIRPGVNDLDLGGAQYAQVRIAVDGTHYLKGMAVYKSDLPPGVDVVFNTNKSDTGNKLDAMKKMNRLPELDANGKAVKDAKGETVFTDKIDISNPFGATIKPGGQRGVLNVVNEEGDWNKWSKNLASQMLSKQQPTLAKEQLDRLFGDKNSELNEIMALTNPAVKKKLLQSYADGVDADAVHLQAAAMPRQATQVILPVSGLKDTEIYAPNFRNGERVALIRYPHGGTFEIPELTVNNRHPEARKLLGTSPKDAVGINSKVAERLSGADFDGDTVLVIPNSSGKIKSTPALEGLKNFDPKARYPAYEGMKPMTAKQKQQEMGSVSNLITDMTIKGANSSEIAAAVRHSMVVIDAEKHKLNYKQSAIDNNIVSLKKKYQARPDGTPGGAATLISRSTSEVRVNERKIGYKINPDTGEKIFTETGKGYTKTKVNPKTGVITEKFIPRTQKSTKGAEAKDAHSLSSGTRMEEIYADHSNRLKALGNSARKSLMATKSTPYSDSARKVYATEVKSLDAKLNIALKNAPRERQAQLIANATIKQKRDANPNMEHDELKKVKAKALVTARARTGASKELINITDSEWEAIQAGAVSTSKLTKILDNTNLDRVKELATPRKNTVMTDLKQQRARQLLASGRTQSEVADILGVPLSTLSSSLK</sequence>
<evidence type="ECO:0000313" key="2">
    <source>
        <dbReference type="Proteomes" id="UP000002347"/>
    </source>
</evidence>
<protein>
    <submittedName>
        <fullName evidence="1">Gp106</fullName>
    </submittedName>
</protein>
<keyword evidence="2" id="KW-1185">Reference proteome</keyword>
<organism evidence="1 2">
    <name type="scientific">Rhodococcus phage ReqiPepy6</name>
    <dbReference type="NCBI Taxonomy" id="691965"/>
    <lineage>
        <taxon>Viruses</taxon>
        <taxon>Duplodnaviria</taxon>
        <taxon>Heunggongvirae</taxon>
        <taxon>Uroviricota</taxon>
        <taxon>Caudoviricetes</taxon>
        <taxon>Pepyhexavirus</taxon>
        <taxon>Pepyhexavirus pepy6</taxon>
    </lineage>
</organism>
<proteinExistence type="predicted"/>
<dbReference type="KEGG" id="vg:18565683"/>
<dbReference type="Gene3D" id="1.10.10.60">
    <property type="entry name" value="Homeodomain-like"/>
    <property type="match status" value="1"/>
</dbReference>
<dbReference type="OrthoDB" id="812at10239"/>
<dbReference type="GeneID" id="18565683"/>
<dbReference type="Proteomes" id="UP000002347">
    <property type="component" value="Segment"/>
</dbReference>